<dbReference type="PANTHER" id="PTHR44591:SF3">
    <property type="entry name" value="RESPONSE REGULATORY DOMAIN-CONTAINING PROTEIN"/>
    <property type="match status" value="1"/>
</dbReference>
<organism evidence="3">
    <name type="scientific">marine sediment metagenome</name>
    <dbReference type="NCBI Taxonomy" id="412755"/>
    <lineage>
        <taxon>unclassified sequences</taxon>
        <taxon>metagenomes</taxon>
        <taxon>ecological metagenomes</taxon>
    </lineage>
</organism>
<feature type="domain" description="Response regulatory" evidence="2">
    <location>
        <begin position="5"/>
        <end position="119"/>
    </location>
</feature>
<dbReference type="EMBL" id="LAZR01028621">
    <property type="protein sequence ID" value="KKL62034.1"/>
    <property type="molecule type" value="Genomic_DNA"/>
</dbReference>
<protein>
    <recommendedName>
        <fullName evidence="2">Response regulatory domain-containing protein</fullName>
    </recommendedName>
</protein>
<proteinExistence type="predicted"/>
<evidence type="ECO:0000256" key="1">
    <source>
        <dbReference type="ARBA" id="ARBA00022553"/>
    </source>
</evidence>
<gene>
    <name evidence="3" type="ORF">LCGC14_2189300</name>
</gene>
<dbReference type="GO" id="GO:0000160">
    <property type="term" value="P:phosphorelay signal transduction system"/>
    <property type="evidence" value="ECO:0007669"/>
    <property type="project" value="InterPro"/>
</dbReference>
<dbReference type="AlphaFoldDB" id="A0A0F9DK82"/>
<sequence length="123" mass="13663">MDFARILIVADVRETVDNLRDFFESNGYEAEVALNNKVASAILEERKMDLAIVGFKVQDISGIEILKNLRTIDPRIPVVLIHGTDSKRTKALIKKAGAQGYIPNPIEGNSLINTVKRILTSRS</sequence>
<dbReference type="InterPro" id="IPR050595">
    <property type="entry name" value="Bact_response_regulator"/>
</dbReference>
<comment type="caution">
    <text evidence="3">The sequence shown here is derived from an EMBL/GenBank/DDBJ whole genome shotgun (WGS) entry which is preliminary data.</text>
</comment>
<name>A0A0F9DK82_9ZZZZ</name>
<dbReference type="InterPro" id="IPR011006">
    <property type="entry name" value="CheY-like_superfamily"/>
</dbReference>
<dbReference type="InterPro" id="IPR001789">
    <property type="entry name" value="Sig_transdc_resp-reg_receiver"/>
</dbReference>
<keyword evidence="1" id="KW-0597">Phosphoprotein</keyword>
<dbReference type="PROSITE" id="PS50110">
    <property type="entry name" value="RESPONSE_REGULATORY"/>
    <property type="match status" value="1"/>
</dbReference>
<accession>A0A0F9DK82</accession>
<evidence type="ECO:0000259" key="2">
    <source>
        <dbReference type="PROSITE" id="PS50110"/>
    </source>
</evidence>
<dbReference type="Pfam" id="PF00072">
    <property type="entry name" value="Response_reg"/>
    <property type="match status" value="1"/>
</dbReference>
<feature type="non-terminal residue" evidence="3">
    <location>
        <position position="123"/>
    </location>
</feature>
<dbReference type="Gene3D" id="3.40.50.2300">
    <property type="match status" value="1"/>
</dbReference>
<dbReference type="SUPFAM" id="SSF52172">
    <property type="entry name" value="CheY-like"/>
    <property type="match status" value="1"/>
</dbReference>
<reference evidence="3" key="1">
    <citation type="journal article" date="2015" name="Nature">
        <title>Complex archaea that bridge the gap between prokaryotes and eukaryotes.</title>
        <authorList>
            <person name="Spang A."/>
            <person name="Saw J.H."/>
            <person name="Jorgensen S.L."/>
            <person name="Zaremba-Niedzwiedzka K."/>
            <person name="Martijn J."/>
            <person name="Lind A.E."/>
            <person name="van Eijk R."/>
            <person name="Schleper C."/>
            <person name="Guy L."/>
            <person name="Ettema T.J."/>
        </authorList>
    </citation>
    <scope>NUCLEOTIDE SEQUENCE</scope>
</reference>
<dbReference type="PANTHER" id="PTHR44591">
    <property type="entry name" value="STRESS RESPONSE REGULATOR PROTEIN 1"/>
    <property type="match status" value="1"/>
</dbReference>
<evidence type="ECO:0000313" key="3">
    <source>
        <dbReference type="EMBL" id="KKL62034.1"/>
    </source>
</evidence>
<dbReference type="SMART" id="SM00448">
    <property type="entry name" value="REC"/>
    <property type="match status" value="1"/>
</dbReference>